<reference evidence="3 4" key="1">
    <citation type="submission" date="2024-03" db="EMBL/GenBank/DDBJ databases">
        <title>Novel species of the genus Variovorax.</title>
        <authorList>
            <person name="Liu Q."/>
            <person name="Xin Y.-H."/>
        </authorList>
    </citation>
    <scope>NUCLEOTIDE SEQUENCE [LARGE SCALE GENOMIC DNA]</scope>
    <source>
        <strain evidence="3 4">KACC 18899</strain>
    </source>
</reference>
<dbReference type="RefSeq" id="WP_340357005.1">
    <property type="nucleotide sequence ID" value="NZ_JBBKZU010000004.1"/>
</dbReference>
<dbReference type="CDD" id="cd03809">
    <property type="entry name" value="GT4_MtfB-like"/>
    <property type="match status" value="1"/>
</dbReference>
<dbReference type="SUPFAM" id="SSF53756">
    <property type="entry name" value="UDP-Glycosyltransferase/glycogen phosphorylase"/>
    <property type="match status" value="1"/>
</dbReference>
<evidence type="ECO:0000313" key="3">
    <source>
        <dbReference type="EMBL" id="MEJ8811734.1"/>
    </source>
</evidence>
<dbReference type="PANTHER" id="PTHR46401:SF2">
    <property type="entry name" value="GLYCOSYLTRANSFERASE WBBK-RELATED"/>
    <property type="match status" value="1"/>
</dbReference>
<dbReference type="Gene3D" id="3.40.50.2000">
    <property type="entry name" value="Glycogen Phosphorylase B"/>
    <property type="match status" value="1"/>
</dbReference>
<evidence type="ECO:0000313" key="4">
    <source>
        <dbReference type="Proteomes" id="UP001365846"/>
    </source>
</evidence>
<dbReference type="PANTHER" id="PTHR46401">
    <property type="entry name" value="GLYCOSYLTRANSFERASE WBBK-RELATED"/>
    <property type="match status" value="1"/>
</dbReference>
<keyword evidence="1" id="KW-0808">Transferase</keyword>
<dbReference type="Proteomes" id="UP001365846">
    <property type="component" value="Unassembled WGS sequence"/>
</dbReference>
<dbReference type="Pfam" id="PF00534">
    <property type="entry name" value="Glycos_transf_1"/>
    <property type="match status" value="1"/>
</dbReference>
<proteinExistence type="predicted"/>
<sequence>MEQLIWFDFTTSLHWTRSAVGVVRVEQECCRWLLTKLKDRVRICVFDQSVGQFVELGVQEAWKVLGRDWSASSATVNSSIVPALSQSNEPTTPVGLARRTERFLRRVALATLNRLPRAWQSAVRSYLIALRRTLAYGYHELKATRAASAAPSTRGSAPAPESLRHPCRPLVRFQRGDIYLTMGLDWDHGEKMDVLYREKKRTGLRVINFAHDIIPVKFPHYYQRGKFDLFSAYFATMGWTADRIICNSECTARDLEAFLEHVGAPRPPMSVVRLGDALPATDGGKPSPEVAKLLDAPFLLAVSTIEIRKNHESLYRAYLRLIESGFDVPKLVLVGMIGWRVDDFIYSLRNDPRVDGKIVILDHVSDADLVTLYRRCLFTLYPSLYEGWGLPVAESLAYGKFCLASNAASIPEIAGGIIDYVDPWDVPQWAEKIQLYCSDPAALRNMEQRIATQYRLTSWETTADQMIAAIEGMRECSDSGVARPALAAS</sequence>
<accession>A0ABU8VDJ5</accession>
<feature type="domain" description="Glycosyl transferase family 1" evidence="2">
    <location>
        <begin position="294"/>
        <end position="449"/>
    </location>
</feature>
<gene>
    <name evidence="3" type="ORF">WKW77_11705</name>
</gene>
<dbReference type="InterPro" id="IPR001296">
    <property type="entry name" value="Glyco_trans_1"/>
</dbReference>
<evidence type="ECO:0000256" key="1">
    <source>
        <dbReference type="ARBA" id="ARBA00022679"/>
    </source>
</evidence>
<evidence type="ECO:0000259" key="2">
    <source>
        <dbReference type="Pfam" id="PF00534"/>
    </source>
</evidence>
<organism evidence="3 4">
    <name type="scientific">Variovorax ureilyticus</name>
    <dbReference type="NCBI Taxonomy" id="1836198"/>
    <lineage>
        <taxon>Bacteria</taxon>
        <taxon>Pseudomonadati</taxon>
        <taxon>Pseudomonadota</taxon>
        <taxon>Betaproteobacteria</taxon>
        <taxon>Burkholderiales</taxon>
        <taxon>Comamonadaceae</taxon>
        <taxon>Variovorax</taxon>
    </lineage>
</organism>
<protein>
    <submittedName>
        <fullName evidence="3">Glycosyltransferase family 1 protein</fullName>
    </submittedName>
</protein>
<comment type="caution">
    <text evidence="3">The sequence shown here is derived from an EMBL/GenBank/DDBJ whole genome shotgun (WGS) entry which is preliminary data.</text>
</comment>
<keyword evidence="4" id="KW-1185">Reference proteome</keyword>
<name>A0ABU8VDJ5_9BURK</name>
<dbReference type="EMBL" id="JBBKZU010000004">
    <property type="protein sequence ID" value="MEJ8811734.1"/>
    <property type="molecule type" value="Genomic_DNA"/>
</dbReference>